<keyword evidence="6" id="KW-1185">Reference proteome</keyword>
<feature type="domain" description="Exonuclease" evidence="4">
    <location>
        <begin position="24"/>
        <end position="193"/>
    </location>
</feature>
<keyword evidence="1" id="KW-0540">Nuclease</keyword>
<accession>A0A0S7BMQ9</accession>
<dbReference type="Proteomes" id="UP000055060">
    <property type="component" value="Unassembled WGS sequence"/>
</dbReference>
<sequence>MTSIPDSPIRQQIARFIRQKINEGPLYLDTETTGLDREAEIVEIAIVDTHGQILQQSFVKPSRPIPADATAINGITNEMVQGAPSWPVLWQSLRGLLNSHPLGLYNADYDLRLMQQSMTIYRLPWRETFNAVDVMKVYSDFRGEWDPYRRGKKIFKLEEAGKFFNIPLPNAHRAAADTLLTRAVFHCMAGLEY</sequence>
<dbReference type="InterPro" id="IPR013520">
    <property type="entry name" value="Ribonucl_H"/>
</dbReference>
<dbReference type="SMART" id="SM00479">
    <property type="entry name" value="EXOIII"/>
    <property type="match status" value="1"/>
</dbReference>
<dbReference type="PANTHER" id="PTHR30231">
    <property type="entry name" value="DNA POLYMERASE III SUBUNIT EPSILON"/>
    <property type="match status" value="1"/>
</dbReference>
<gene>
    <name evidence="5" type="ORF">LARV_02798</name>
</gene>
<dbReference type="InterPro" id="IPR012337">
    <property type="entry name" value="RNaseH-like_sf"/>
</dbReference>
<evidence type="ECO:0000256" key="3">
    <source>
        <dbReference type="ARBA" id="ARBA00022839"/>
    </source>
</evidence>
<organism evidence="5">
    <name type="scientific">Longilinea arvoryzae</name>
    <dbReference type="NCBI Taxonomy" id="360412"/>
    <lineage>
        <taxon>Bacteria</taxon>
        <taxon>Bacillati</taxon>
        <taxon>Chloroflexota</taxon>
        <taxon>Anaerolineae</taxon>
        <taxon>Anaerolineales</taxon>
        <taxon>Anaerolineaceae</taxon>
        <taxon>Longilinea</taxon>
    </lineage>
</organism>
<dbReference type="CDD" id="cd06127">
    <property type="entry name" value="DEDDh"/>
    <property type="match status" value="1"/>
</dbReference>
<dbReference type="InterPro" id="IPR036397">
    <property type="entry name" value="RNaseH_sf"/>
</dbReference>
<reference evidence="5" key="1">
    <citation type="submission" date="2015-07" db="EMBL/GenBank/DDBJ databases">
        <title>Draft Genome Sequences of Anaerolinea thermolimosa IMO-1, Bellilinea caldifistulae GOMI-1, Leptolinea tardivitalis YMTK-2, Levilinea saccharolytica KIBI-1,Longilinea arvoryzae KOME-1, Previously Described as Members of the Anaerolineaceae (Chloroflexi).</title>
        <authorList>
            <person name="Sekiguchi Y."/>
            <person name="Ohashi A."/>
            <person name="Matsuura N."/>
            <person name="Tourlousse M.D."/>
        </authorList>
    </citation>
    <scope>NUCLEOTIDE SEQUENCE [LARGE SCALE GENOMIC DNA]</scope>
    <source>
        <strain evidence="5">KOME-1</strain>
    </source>
</reference>
<dbReference type="OrthoDB" id="9803913at2"/>
<evidence type="ECO:0000313" key="6">
    <source>
        <dbReference type="Proteomes" id="UP000055060"/>
    </source>
</evidence>
<dbReference type="AlphaFoldDB" id="A0A0S7BMQ9"/>
<evidence type="ECO:0000259" key="4">
    <source>
        <dbReference type="SMART" id="SM00479"/>
    </source>
</evidence>
<dbReference type="EMBL" id="DF967972">
    <property type="protein sequence ID" value="GAP15018.1"/>
    <property type="molecule type" value="Genomic_DNA"/>
</dbReference>
<dbReference type="Pfam" id="PF00929">
    <property type="entry name" value="RNase_T"/>
    <property type="match status" value="1"/>
</dbReference>
<proteinExistence type="predicted"/>
<evidence type="ECO:0000256" key="1">
    <source>
        <dbReference type="ARBA" id="ARBA00022722"/>
    </source>
</evidence>
<keyword evidence="2" id="KW-0378">Hydrolase</keyword>
<protein>
    <submittedName>
        <fullName evidence="5">DNA polymerase III, epsilon subunit</fullName>
    </submittedName>
</protein>
<keyword evidence="3" id="KW-0269">Exonuclease</keyword>
<evidence type="ECO:0000313" key="5">
    <source>
        <dbReference type="EMBL" id="GAP15018.1"/>
    </source>
</evidence>
<dbReference type="GO" id="GO:0008408">
    <property type="term" value="F:3'-5' exonuclease activity"/>
    <property type="evidence" value="ECO:0007669"/>
    <property type="project" value="TreeGrafter"/>
</dbReference>
<evidence type="ECO:0000256" key="2">
    <source>
        <dbReference type="ARBA" id="ARBA00022801"/>
    </source>
</evidence>
<dbReference type="STRING" id="360412.LARV_02798"/>
<dbReference type="PANTHER" id="PTHR30231:SF4">
    <property type="entry name" value="PROTEIN NEN2"/>
    <property type="match status" value="1"/>
</dbReference>
<dbReference type="GO" id="GO:0003676">
    <property type="term" value="F:nucleic acid binding"/>
    <property type="evidence" value="ECO:0007669"/>
    <property type="project" value="InterPro"/>
</dbReference>
<name>A0A0S7BMQ9_9CHLR</name>
<dbReference type="SUPFAM" id="SSF53098">
    <property type="entry name" value="Ribonuclease H-like"/>
    <property type="match status" value="1"/>
</dbReference>
<dbReference type="RefSeq" id="WP_075074226.1">
    <property type="nucleotide sequence ID" value="NZ_DF967972.1"/>
</dbReference>
<dbReference type="Gene3D" id="3.30.420.10">
    <property type="entry name" value="Ribonuclease H-like superfamily/Ribonuclease H"/>
    <property type="match status" value="1"/>
</dbReference>